<evidence type="ECO:0000259" key="1">
    <source>
        <dbReference type="Pfam" id="PF13488"/>
    </source>
</evidence>
<evidence type="ECO:0000313" key="3">
    <source>
        <dbReference type="Proteomes" id="UP000777265"/>
    </source>
</evidence>
<feature type="domain" description="Glycine zipper" evidence="1">
    <location>
        <begin position="30"/>
        <end position="74"/>
    </location>
</feature>
<evidence type="ECO:0000313" key="2">
    <source>
        <dbReference type="EMBL" id="NLW35448.1"/>
    </source>
</evidence>
<dbReference type="AlphaFoldDB" id="A0A351U356"/>
<dbReference type="Proteomes" id="UP000777265">
    <property type="component" value="Unassembled WGS sequence"/>
</dbReference>
<organism evidence="2 3">
    <name type="scientific">Syntrophorhabdus aromaticivorans</name>
    <dbReference type="NCBI Taxonomy" id="328301"/>
    <lineage>
        <taxon>Bacteria</taxon>
        <taxon>Pseudomonadati</taxon>
        <taxon>Thermodesulfobacteriota</taxon>
        <taxon>Syntrophorhabdia</taxon>
        <taxon>Syntrophorhabdales</taxon>
        <taxon>Syntrophorhabdaceae</taxon>
        <taxon>Syntrophorhabdus</taxon>
    </lineage>
</organism>
<dbReference type="EMBL" id="JAAYEE010000132">
    <property type="protein sequence ID" value="NLW35448.1"/>
    <property type="molecule type" value="Genomic_DNA"/>
</dbReference>
<gene>
    <name evidence="2" type="ORF">GXY80_08210</name>
</gene>
<dbReference type="PROSITE" id="PS51257">
    <property type="entry name" value="PROKAR_LIPOPROTEIN"/>
    <property type="match status" value="1"/>
</dbReference>
<dbReference type="InterPro" id="IPR039567">
    <property type="entry name" value="Gly-zipper"/>
</dbReference>
<name>A0A351U356_9BACT</name>
<sequence>MKKYYLVFVVIGTGLLLASCASTEYNTQKGAAIGGAIGAIMGQAIGGNTTGTLVGLAGGALVGAIAGNAVDQDEMNRRLEGGCQGNPRVATAPQEGYAREIPPEQPPGRWVDVPGQWVGGRWVSSHKAWVPVNP</sequence>
<reference evidence="2" key="1">
    <citation type="journal article" date="2020" name="Biotechnol. Biofuels">
        <title>New insights from the biogas microbiome by comprehensive genome-resolved metagenomics of nearly 1600 species originating from multiple anaerobic digesters.</title>
        <authorList>
            <person name="Campanaro S."/>
            <person name="Treu L."/>
            <person name="Rodriguez-R L.M."/>
            <person name="Kovalovszki A."/>
            <person name="Ziels R.M."/>
            <person name="Maus I."/>
            <person name="Zhu X."/>
            <person name="Kougias P.G."/>
            <person name="Basile A."/>
            <person name="Luo G."/>
            <person name="Schluter A."/>
            <person name="Konstantinidis K.T."/>
            <person name="Angelidaki I."/>
        </authorList>
    </citation>
    <scope>NUCLEOTIDE SEQUENCE</scope>
    <source>
        <strain evidence="2">AS06rmzACSIP_7</strain>
    </source>
</reference>
<comment type="caution">
    <text evidence="2">The sequence shown here is derived from an EMBL/GenBank/DDBJ whole genome shotgun (WGS) entry which is preliminary data.</text>
</comment>
<dbReference type="Pfam" id="PF13488">
    <property type="entry name" value="Gly-zipper_Omp"/>
    <property type="match status" value="1"/>
</dbReference>
<reference evidence="2" key="2">
    <citation type="submission" date="2020-01" db="EMBL/GenBank/DDBJ databases">
        <authorList>
            <person name="Campanaro S."/>
        </authorList>
    </citation>
    <scope>NUCLEOTIDE SEQUENCE</scope>
    <source>
        <strain evidence="2">AS06rmzACSIP_7</strain>
    </source>
</reference>
<accession>A0A351U356</accession>
<proteinExistence type="predicted"/>
<protein>
    <submittedName>
        <fullName evidence="2">Glycine zipper 2TM domain-containing protein</fullName>
    </submittedName>
</protein>
<dbReference type="GO" id="GO:0019867">
    <property type="term" value="C:outer membrane"/>
    <property type="evidence" value="ECO:0007669"/>
    <property type="project" value="InterPro"/>
</dbReference>
<dbReference type="STRING" id="909663.GCA_000512235_01070"/>